<comment type="subcellular location">
    <subcellularLocation>
        <location evidence="1">Membrane</location>
        <topology evidence="1">Multi-pass membrane protein</topology>
    </subcellularLocation>
</comment>
<evidence type="ECO:0000313" key="8">
    <source>
        <dbReference type="EMBL" id="KAK9821015.1"/>
    </source>
</evidence>
<comment type="similarity">
    <text evidence="2 6">Belongs to the peroxisomal membrane protein PXMP2/4 family.</text>
</comment>
<dbReference type="EMBL" id="JALJOS010000041">
    <property type="protein sequence ID" value="KAK9821015.1"/>
    <property type="molecule type" value="Genomic_DNA"/>
</dbReference>
<dbReference type="Pfam" id="PF04117">
    <property type="entry name" value="Mpv17_PMP22"/>
    <property type="match status" value="1"/>
</dbReference>
<keyword evidence="5" id="KW-0472">Membrane</keyword>
<gene>
    <name evidence="8" type="ORF">WJX74_001125</name>
</gene>
<evidence type="ECO:0000256" key="1">
    <source>
        <dbReference type="ARBA" id="ARBA00004141"/>
    </source>
</evidence>
<organism evidence="8 9">
    <name type="scientific">Apatococcus lobatus</name>
    <dbReference type="NCBI Taxonomy" id="904363"/>
    <lineage>
        <taxon>Eukaryota</taxon>
        <taxon>Viridiplantae</taxon>
        <taxon>Chlorophyta</taxon>
        <taxon>core chlorophytes</taxon>
        <taxon>Trebouxiophyceae</taxon>
        <taxon>Chlorellales</taxon>
        <taxon>Chlorellaceae</taxon>
        <taxon>Apatococcus</taxon>
    </lineage>
</organism>
<comment type="caution">
    <text evidence="8">The sequence shown here is derived from an EMBL/GenBank/DDBJ whole genome shotgun (WGS) entry which is preliminary data.</text>
</comment>
<reference evidence="8 9" key="1">
    <citation type="journal article" date="2024" name="Nat. Commun.">
        <title>Phylogenomics reveals the evolutionary origins of lichenization in chlorophyte algae.</title>
        <authorList>
            <person name="Puginier C."/>
            <person name="Libourel C."/>
            <person name="Otte J."/>
            <person name="Skaloud P."/>
            <person name="Haon M."/>
            <person name="Grisel S."/>
            <person name="Petersen M."/>
            <person name="Berrin J.G."/>
            <person name="Delaux P.M."/>
            <person name="Dal Grande F."/>
            <person name="Keller J."/>
        </authorList>
    </citation>
    <scope>NUCLEOTIDE SEQUENCE [LARGE SCALE GENOMIC DNA]</scope>
    <source>
        <strain evidence="8 9">SAG 2145</strain>
    </source>
</reference>
<feature type="region of interest" description="Disordered" evidence="7">
    <location>
        <begin position="1"/>
        <end position="45"/>
    </location>
</feature>
<proteinExistence type="inferred from homology"/>
<evidence type="ECO:0000256" key="3">
    <source>
        <dbReference type="ARBA" id="ARBA00022692"/>
    </source>
</evidence>
<keyword evidence="3" id="KW-0812">Transmembrane</keyword>
<dbReference type="PANTHER" id="PTHR11266:SF91">
    <property type="entry name" value="EXPRESSED PROTEIN"/>
    <property type="match status" value="1"/>
</dbReference>
<evidence type="ECO:0000256" key="4">
    <source>
        <dbReference type="ARBA" id="ARBA00022989"/>
    </source>
</evidence>
<evidence type="ECO:0000256" key="2">
    <source>
        <dbReference type="ARBA" id="ARBA00006824"/>
    </source>
</evidence>
<dbReference type="Proteomes" id="UP001438707">
    <property type="component" value="Unassembled WGS sequence"/>
</dbReference>
<dbReference type="InterPro" id="IPR007248">
    <property type="entry name" value="Mpv17_PMP22"/>
</dbReference>
<dbReference type="PANTHER" id="PTHR11266">
    <property type="entry name" value="PEROXISOMAL MEMBRANE PROTEIN 2, PXMP2 MPV17"/>
    <property type="match status" value="1"/>
</dbReference>
<evidence type="ECO:0000313" key="9">
    <source>
        <dbReference type="Proteomes" id="UP001438707"/>
    </source>
</evidence>
<evidence type="ECO:0000256" key="7">
    <source>
        <dbReference type="SAM" id="MobiDB-lite"/>
    </source>
</evidence>
<name>A0AAW1QIB8_9CHLO</name>
<protein>
    <submittedName>
        <fullName evidence="8">Uncharacterized protein</fullName>
    </submittedName>
</protein>
<sequence length="222" mass="24660">MVRALVAGMTPPSHGGHWQGGTRNSRFRRRATSGQPASSSSPSKARLSQGILKSAFTCGAISSLGDILAQALVRNQSSTDDVAEESVQNVQSTDFVRTARMGAFGTLFYGPFQHIWYQLLDQVWPTKQFNHFLCKLLANQFALGPLTLVTSFTWNYTLLNKRSELAGKLQRDGFPTLQNGWKFWVPAASLNFLLIPLRFRVLFMSLCSMCWTGYLSNQANSA</sequence>
<keyword evidence="4" id="KW-1133">Transmembrane helix</keyword>
<accession>A0AAW1QIB8</accession>
<keyword evidence="9" id="KW-1185">Reference proteome</keyword>
<dbReference type="GO" id="GO:0016020">
    <property type="term" value="C:membrane"/>
    <property type="evidence" value="ECO:0007669"/>
    <property type="project" value="UniProtKB-SubCell"/>
</dbReference>
<dbReference type="GO" id="GO:0005737">
    <property type="term" value="C:cytoplasm"/>
    <property type="evidence" value="ECO:0007669"/>
    <property type="project" value="TreeGrafter"/>
</dbReference>
<dbReference type="AlphaFoldDB" id="A0AAW1QIB8"/>
<feature type="compositionally biased region" description="Low complexity" evidence="7">
    <location>
        <begin position="33"/>
        <end position="45"/>
    </location>
</feature>
<evidence type="ECO:0000256" key="6">
    <source>
        <dbReference type="RuleBase" id="RU363053"/>
    </source>
</evidence>
<evidence type="ECO:0000256" key="5">
    <source>
        <dbReference type="ARBA" id="ARBA00023136"/>
    </source>
</evidence>